<evidence type="ECO:0000313" key="2">
    <source>
        <dbReference type="Proteomes" id="UP001156215"/>
    </source>
</evidence>
<dbReference type="EMBL" id="CP098242">
    <property type="protein sequence ID" value="WAW10989.1"/>
    <property type="molecule type" value="Genomic_DNA"/>
</dbReference>
<dbReference type="KEGG" id="ovb:NB640_04970"/>
<dbReference type="RefSeq" id="WP_269310080.1">
    <property type="nucleotide sequence ID" value="NZ_CP098242.1"/>
</dbReference>
<reference evidence="1" key="1">
    <citation type="journal article" date="2022" name="Front. Microbiol.">
        <title>New perspectives on an old grouping: The genomic and phenotypic variability of Oxalobacter formigenes and the implications for calcium oxalate stone prevention.</title>
        <authorList>
            <person name="Chmiel J.A."/>
            <person name="Carr C."/>
            <person name="Stuivenberg G.A."/>
            <person name="Venema R."/>
            <person name="Chanyi R.M."/>
            <person name="Al K.F."/>
            <person name="Giguere D."/>
            <person name="Say H."/>
            <person name="Akouris P.P."/>
            <person name="Dominguez Romero S.A."/>
            <person name="Kwong A."/>
            <person name="Tai V."/>
            <person name="Koval S.F."/>
            <person name="Razvi H."/>
            <person name="Bjazevic J."/>
            <person name="Burton J.P."/>
        </authorList>
    </citation>
    <scope>NUCLEOTIDE SEQUENCE</scope>
    <source>
        <strain evidence="1">WoOx3</strain>
    </source>
</reference>
<organism evidence="1 2">
    <name type="scientific">Oxalobacter vibrioformis</name>
    <dbReference type="NCBI Taxonomy" id="933080"/>
    <lineage>
        <taxon>Bacteria</taxon>
        <taxon>Pseudomonadati</taxon>
        <taxon>Pseudomonadota</taxon>
        <taxon>Betaproteobacteria</taxon>
        <taxon>Burkholderiales</taxon>
        <taxon>Oxalobacteraceae</taxon>
        <taxon>Oxalobacter</taxon>
    </lineage>
</organism>
<accession>A0A9E9M0L4</accession>
<proteinExistence type="predicted"/>
<gene>
    <name evidence="1" type="ORF">NB640_04970</name>
</gene>
<name>A0A9E9M0L4_9BURK</name>
<protein>
    <recommendedName>
        <fullName evidence="3">RiboL-PSP-HEPN domain-containing protein</fullName>
    </recommendedName>
</protein>
<dbReference type="AlphaFoldDB" id="A0A9E9M0L4"/>
<dbReference type="Proteomes" id="UP001156215">
    <property type="component" value="Chromosome"/>
</dbReference>
<evidence type="ECO:0000313" key="1">
    <source>
        <dbReference type="EMBL" id="WAW10989.1"/>
    </source>
</evidence>
<keyword evidence="2" id="KW-1185">Reference proteome</keyword>
<evidence type="ECO:0008006" key="3">
    <source>
        <dbReference type="Google" id="ProtNLM"/>
    </source>
</evidence>
<sequence>MSFYPEKVNFMFSYSSITQAKLLPTKLETQNLFDSDYTDEGISPIDLFIKNTREINKIWINTAELSSEFASMILLSYVSAFESYMRAIIRGAVNIDRTCQKIVASHQVSFAAAIYHKNSILPEALLEEIAFSNADRVKSSLSTFLGIHVKQNEMVEFFKEFEKICQLRHCCTHRFGKLGAKNAINLGIDIHSAVLEKPLRLTKQDLENALDTITDLAKAINSLIFANLLERTVCRKKTSKADIESEIIDWKWNQNIDRKHFRPYYDLFSSKLDAQPTPKLGKIYDSFRGGNKVKTTLR</sequence>